<keyword evidence="2" id="KW-0812">Transmembrane</keyword>
<feature type="compositionally biased region" description="Polar residues" evidence="1">
    <location>
        <begin position="258"/>
        <end position="268"/>
    </location>
</feature>
<feature type="region of interest" description="Disordered" evidence="1">
    <location>
        <begin position="1"/>
        <end position="41"/>
    </location>
</feature>
<evidence type="ECO:0000313" key="3">
    <source>
        <dbReference type="EMBL" id="KAG0269236.1"/>
    </source>
</evidence>
<keyword evidence="2" id="KW-1133">Transmembrane helix</keyword>
<name>A0AAD4D820_9FUNG</name>
<dbReference type="CDD" id="cd12087">
    <property type="entry name" value="TM_EGFR-like"/>
    <property type="match status" value="1"/>
</dbReference>
<gene>
    <name evidence="3" type="ORF">BGZ95_002146</name>
</gene>
<feature type="region of interest" description="Disordered" evidence="1">
    <location>
        <begin position="528"/>
        <end position="594"/>
    </location>
</feature>
<reference evidence="3" key="1">
    <citation type="journal article" date="2020" name="Fungal Divers.">
        <title>Resolving the Mortierellaceae phylogeny through synthesis of multi-gene phylogenetics and phylogenomics.</title>
        <authorList>
            <person name="Vandepol N."/>
            <person name="Liber J."/>
            <person name="Desiro A."/>
            <person name="Na H."/>
            <person name="Kennedy M."/>
            <person name="Barry K."/>
            <person name="Grigoriev I.V."/>
            <person name="Miller A.N."/>
            <person name="O'Donnell K."/>
            <person name="Stajich J.E."/>
            <person name="Bonito G."/>
        </authorList>
    </citation>
    <scope>NUCLEOTIDE SEQUENCE</scope>
    <source>
        <strain evidence="3">NRRL 28262</strain>
    </source>
</reference>
<comment type="caution">
    <text evidence="3">The sequence shown here is derived from an EMBL/GenBank/DDBJ whole genome shotgun (WGS) entry which is preliminary data.</text>
</comment>
<evidence type="ECO:0000256" key="2">
    <source>
        <dbReference type="SAM" id="Phobius"/>
    </source>
</evidence>
<feature type="compositionally biased region" description="Gly residues" evidence="1">
    <location>
        <begin position="154"/>
        <end position="164"/>
    </location>
</feature>
<feature type="compositionally biased region" description="Low complexity" evidence="1">
    <location>
        <begin position="165"/>
        <end position="184"/>
    </location>
</feature>
<feature type="region of interest" description="Disordered" evidence="1">
    <location>
        <begin position="452"/>
        <end position="494"/>
    </location>
</feature>
<dbReference type="Proteomes" id="UP001194580">
    <property type="component" value="Unassembled WGS sequence"/>
</dbReference>
<keyword evidence="4" id="KW-1185">Reference proteome</keyword>
<dbReference type="AlphaFoldDB" id="A0AAD4D820"/>
<organism evidence="3 4">
    <name type="scientific">Linnemannia exigua</name>
    <dbReference type="NCBI Taxonomy" id="604196"/>
    <lineage>
        <taxon>Eukaryota</taxon>
        <taxon>Fungi</taxon>
        <taxon>Fungi incertae sedis</taxon>
        <taxon>Mucoromycota</taxon>
        <taxon>Mortierellomycotina</taxon>
        <taxon>Mortierellomycetes</taxon>
        <taxon>Mortierellales</taxon>
        <taxon>Mortierellaceae</taxon>
        <taxon>Linnemannia</taxon>
    </lineage>
</organism>
<feature type="region of interest" description="Disordered" evidence="1">
    <location>
        <begin position="248"/>
        <end position="280"/>
    </location>
</feature>
<evidence type="ECO:0000256" key="1">
    <source>
        <dbReference type="SAM" id="MobiDB-lite"/>
    </source>
</evidence>
<feature type="region of interest" description="Disordered" evidence="1">
    <location>
        <begin position="400"/>
        <end position="440"/>
    </location>
</feature>
<evidence type="ECO:0000313" key="4">
    <source>
        <dbReference type="Proteomes" id="UP001194580"/>
    </source>
</evidence>
<proteinExistence type="predicted"/>
<feature type="transmembrane region" description="Helical" evidence="2">
    <location>
        <begin position="101"/>
        <end position="124"/>
    </location>
</feature>
<sequence>MATITEPYPPTSTSSEIISPSSLPSTSSDSTTSGYTTFSTTTTKPYPTTTTTLSWVTTLTRTTTVTSTPIKTTTRWTYTTSARPTIPPTPTKDSGKLSTGAIVGIAVGIAAVLIALTFISFLIWRRRRRAFETETGYRQNLAPMQENRHINYGGRSGGGGGGIQGNSNNNGTGLGITSNNTNASNGGGGDLRASQDHINAASSLDTAGGHSSQSSGIGYNNAFGGGSATALGSRVYGNDDDYRAEQQSLQPRRPQLYYPTNQALSYTPPTEPDIAPEDRYDPTYAARRGQEAVYMNHQQQQLYIQSQQQQQQKQQQYLAGQLPMPIPTVPPVSAGSLESQLHTYGGQDGYRPENRFSADSQAYLERLRGGFPPTSIEQELMSANVGGSVMTGVAVANARTSSPAMTPPTPIPPIGAGYPAGQQDPMLSGQQQQQQRPSPSFVDPAVYVATGTSGSMAGSEDYVYPESDSRRVSNSARWPSPRPLPMVAGEPTNQPFVNNDVVTNINATESTTQGELTPPMANRFAEGEASATGDGYQSIGSTQRLSGLSQASSTVSSLNHKRLNSPQVIPSPKRAPQALYPEAEPTITMNPPRE</sequence>
<feature type="region of interest" description="Disordered" evidence="1">
    <location>
        <begin position="148"/>
        <end position="194"/>
    </location>
</feature>
<dbReference type="EMBL" id="JAAAIL010001444">
    <property type="protein sequence ID" value="KAG0269236.1"/>
    <property type="molecule type" value="Genomic_DNA"/>
</dbReference>
<keyword evidence="2" id="KW-0472">Membrane</keyword>
<accession>A0AAD4D820</accession>
<protein>
    <submittedName>
        <fullName evidence="3">Uncharacterized protein</fullName>
    </submittedName>
</protein>
<feature type="compositionally biased region" description="Polar residues" evidence="1">
    <location>
        <begin position="538"/>
        <end position="568"/>
    </location>
</feature>